<dbReference type="AlphaFoldDB" id="A0A067LHM5"/>
<gene>
    <name evidence="3" type="ORF">JCGZ_05567</name>
</gene>
<protein>
    <recommendedName>
        <fullName evidence="2">Cupin type-1 domain-containing protein</fullName>
    </recommendedName>
</protein>
<dbReference type="Proteomes" id="UP000027138">
    <property type="component" value="Unassembled WGS sequence"/>
</dbReference>
<dbReference type="Pfam" id="PF00190">
    <property type="entry name" value="Cupin_1"/>
    <property type="match status" value="1"/>
</dbReference>
<dbReference type="STRING" id="180498.A0A067LHM5"/>
<feature type="region of interest" description="Disordered" evidence="1">
    <location>
        <begin position="78"/>
        <end position="97"/>
    </location>
</feature>
<sequence length="292" mass="33191">MDELRDIMTRQNEGPIVYLDDSRAPKASVWKKFIQMKEQDRLQHLKRMMKFQQEPMEEEEEEEETTWSWKKLMSSVFGQENEKKKRERTGKSPKSYNMYKTPDFKNNYGSSIALDDTSYDPLKHSGIGVYFVNLTAGSMMAPHVNPTATEYGIVLRGTGVIQIVYPNGTQAMKAKVAENDVFWVPRYHPFCQIASRTAPFEFFGFTTSAQKNRPQFLAGSNSVLTTLRGPELATAFGLSEEGLEHFVNSQRESVILPSASAAPPDKLKEAANSERVQKLIKSFDNDMIMGFD</sequence>
<feature type="domain" description="Cupin type-1" evidence="2">
    <location>
        <begin position="96"/>
        <end position="244"/>
    </location>
</feature>
<dbReference type="InterPro" id="IPR011051">
    <property type="entry name" value="RmlC_Cupin_sf"/>
</dbReference>
<dbReference type="SMART" id="SM00835">
    <property type="entry name" value="Cupin_1"/>
    <property type="match status" value="1"/>
</dbReference>
<dbReference type="InterPro" id="IPR006045">
    <property type="entry name" value="Cupin_1"/>
</dbReference>
<name>A0A067LHM5_JATCU</name>
<dbReference type="Gene3D" id="2.60.120.10">
    <property type="entry name" value="Jelly Rolls"/>
    <property type="match status" value="1"/>
</dbReference>
<reference evidence="3 4" key="1">
    <citation type="journal article" date="2014" name="PLoS ONE">
        <title>Global Analysis of Gene Expression Profiles in Physic Nut (Jatropha curcas L.) Seedlings Exposed to Salt Stress.</title>
        <authorList>
            <person name="Zhang L."/>
            <person name="Zhang C."/>
            <person name="Wu P."/>
            <person name="Chen Y."/>
            <person name="Li M."/>
            <person name="Jiang H."/>
            <person name="Wu G."/>
        </authorList>
    </citation>
    <scope>NUCLEOTIDE SEQUENCE [LARGE SCALE GENOMIC DNA]</scope>
    <source>
        <strain evidence="4">cv. GZQX0401</strain>
        <tissue evidence="3">Young leaves</tissue>
    </source>
</reference>
<organism evidence="3 4">
    <name type="scientific">Jatropha curcas</name>
    <name type="common">Barbados nut</name>
    <dbReference type="NCBI Taxonomy" id="180498"/>
    <lineage>
        <taxon>Eukaryota</taxon>
        <taxon>Viridiplantae</taxon>
        <taxon>Streptophyta</taxon>
        <taxon>Embryophyta</taxon>
        <taxon>Tracheophyta</taxon>
        <taxon>Spermatophyta</taxon>
        <taxon>Magnoliopsida</taxon>
        <taxon>eudicotyledons</taxon>
        <taxon>Gunneridae</taxon>
        <taxon>Pentapetalae</taxon>
        <taxon>rosids</taxon>
        <taxon>fabids</taxon>
        <taxon>Malpighiales</taxon>
        <taxon>Euphorbiaceae</taxon>
        <taxon>Crotonoideae</taxon>
        <taxon>Jatropheae</taxon>
        <taxon>Jatropha</taxon>
    </lineage>
</organism>
<dbReference type="CDD" id="cd02245">
    <property type="entry name" value="cupin_7S_vicilin-like_C"/>
    <property type="match status" value="1"/>
</dbReference>
<keyword evidence="4" id="KW-1185">Reference proteome</keyword>
<evidence type="ECO:0000313" key="3">
    <source>
        <dbReference type="EMBL" id="KDP44100.1"/>
    </source>
</evidence>
<dbReference type="PANTHER" id="PTHR31189:SF2">
    <property type="entry name" value="RMLC-LIKE CUPINS SUPERFAMILY PROTEIN"/>
    <property type="match status" value="1"/>
</dbReference>
<accession>A0A067LHM5</accession>
<dbReference type="OrthoDB" id="2019862at2759"/>
<dbReference type="PANTHER" id="PTHR31189">
    <property type="entry name" value="OS03G0336100 PROTEIN-RELATED"/>
    <property type="match status" value="1"/>
</dbReference>
<evidence type="ECO:0000256" key="1">
    <source>
        <dbReference type="SAM" id="MobiDB-lite"/>
    </source>
</evidence>
<dbReference type="SUPFAM" id="SSF51182">
    <property type="entry name" value="RmlC-like cupins"/>
    <property type="match status" value="1"/>
</dbReference>
<dbReference type="InterPro" id="IPR050253">
    <property type="entry name" value="Seed_Storage-Functional"/>
</dbReference>
<proteinExistence type="predicted"/>
<evidence type="ECO:0000313" key="4">
    <source>
        <dbReference type="Proteomes" id="UP000027138"/>
    </source>
</evidence>
<evidence type="ECO:0000259" key="2">
    <source>
        <dbReference type="SMART" id="SM00835"/>
    </source>
</evidence>
<dbReference type="InterPro" id="IPR014710">
    <property type="entry name" value="RmlC-like_jellyroll"/>
</dbReference>
<dbReference type="EMBL" id="KK914256">
    <property type="protein sequence ID" value="KDP44100.1"/>
    <property type="molecule type" value="Genomic_DNA"/>
</dbReference>